<dbReference type="InterPro" id="IPR001339">
    <property type="entry name" value="mRNA_cap_enzyme_adenylation"/>
</dbReference>
<dbReference type="SUPFAM" id="SSF56091">
    <property type="entry name" value="DNA ligase/mRNA capping enzyme, catalytic domain"/>
    <property type="match status" value="1"/>
</dbReference>
<keyword evidence="4" id="KW-0808">Transferase</keyword>
<dbReference type="GO" id="GO:0016874">
    <property type="term" value="F:ligase activity"/>
    <property type="evidence" value="ECO:0007669"/>
    <property type="project" value="UniProtKB-KW"/>
</dbReference>
<dbReference type="InParanoid" id="A0A316YLQ6"/>
<dbReference type="STRING" id="215250.A0A316YLQ6"/>
<evidence type="ECO:0000313" key="14">
    <source>
        <dbReference type="EMBL" id="PWN88655.1"/>
    </source>
</evidence>
<evidence type="ECO:0000256" key="6">
    <source>
        <dbReference type="ARBA" id="ARBA00022741"/>
    </source>
</evidence>
<dbReference type="Proteomes" id="UP000245768">
    <property type="component" value="Unassembled WGS sequence"/>
</dbReference>
<keyword evidence="6" id="KW-0547">Nucleotide-binding</keyword>
<dbReference type="EMBL" id="KZ819638">
    <property type="protein sequence ID" value="PWN88655.1"/>
    <property type="molecule type" value="Genomic_DNA"/>
</dbReference>
<keyword evidence="15" id="KW-1185">Reference proteome</keyword>
<dbReference type="InterPro" id="IPR051029">
    <property type="entry name" value="mRNA_Capping_Enz/RNA_Phosphat"/>
</dbReference>
<evidence type="ECO:0000256" key="10">
    <source>
        <dbReference type="ARBA" id="ARBA00044624"/>
    </source>
</evidence>
<evidence type="ECO:0000256" key="8">
    <source>
        <dbReference type="ARBA" id="ARBA00023134"/>
    </source>
</evidence>
<dbReference type="CDD" id="cd07895">
    <property type="entry name" value="Adenylation_mRNA_capping"/>
    <property type="match status" value="1"/>
</dbReference>
<feature type="region of interest" description="Disordered" evidence="11">
    <location>
        <begin position="1"/>
        <end position="28"/>
    </location>
</feature>
<dbReference type="RefSeq" id="XP_025375853.1">
    <property type="nucleotide sequence ID" value="XM_025525258.1"/>
</dbReference>
<dbReference type="InterPro" id="IPR013846">
    <property type="entry name" value="mRNA_cap_enzyme_C"/>
</dbReference>
<dbReference type="Gene3D" id="2.40.50.140">
    <property type="entry name" value="Nucleic acid-binding proteins"/>
    <property type="match status" value="1"/>
</dbReference>
<dbReference type="EC" id="2.7.7.50" evidence="2"/>
<keyword evidence="14" id="KW-0436">Ligase</keyword>
<dbReference type="GO" id="GO:0004484">
    <property type="term" value="F:mRNA guanylyltransferase activity"/>
    <property type="evidence" value="ECO:0007669"/>
    <property type="project" value="UniProtKB-EC"/>
</dbReference>
<dbReference type="GO" id="GO:0005634">
    <property type="term" value="C:nucleus"/>
    <property type="evidence" value="ECO:0007669"/>
    <property type="project" value="UniProtKB-SubCell"/>
</dbReference>
<evidence type="ECO:0000256" key="3">
    <source>
        <dbReference type="ARBA" id="ARBA00022664"/>
    </source>
</evidence>
<keyword evidence="9" id="KW-0539">Nucleus</keyword>
<dbReference type="GO" id="GO:0006370">
    <property type="term" value="P:7-methylguanosine mRNA capping"/>
    <property type="evidence" value="ECO:0007669"/>
    <property type="project" value="UniProtKB-KW"/>
</dbReference>
<dbReference type="AlphaFoldDB" id="A0A316YLQ6"/>
<keyword evidence="3" id="KW-0507">mRNA processing</keyword>
<evidence type="ECO:0000256" key="2">
    <source>
        <dbReference type="ARBA" id="ARBA00012475"/>
    </source>
</evidence>
<evidence type="ECO:0000256" key="9">
    <source>
        <dbReference type="ARBA" id="ARBA00023242"/>
    </source>
</evidence>
<dbReference type="FunCoup" id="A0A316YLQ6">
    <property type="interactions" value="426"/>
</dbReference>
<gene>
    <name evidence="14" type="ORF">FA10DRAFT_303594</name>
</gene>
<keyword evidence="7" id="KW-0506">mRNA capping</keyword>
<evidence type="ECO:0000259" key="13">
    <source>
        <dbReference type="Pfam" id="PF03919"/>
    </source>
</evidence>
<keyword evidence="8" id="KW-0342">GTP-binding</keyword>
<evidence type="ECO:0000313" key="15">
    <source>
        <dbReference type="Proteomes" id="UP000245768"/>
    </source>
</evidence>
<dbReference type="GO" id="GO:0005524">
    <property type="term" value="F:ATP binding"/>
    <property type="evidence" value="ECO:0007669"/>
    <property type="project" value="InterPro"/>
</dbReference>
<evidence type="ECO:0000256" key="5">
    <source>
        <dbReference type="ARBA" id="ARBA00022695"/>
    </source>
</evidence>
<feature type="region of interest" description="Disordered" evidence="11">
    <location>
        <begin position="424"/>
        <end position="464"/>
    </location>
</feature>
<dbReference type="PANTHER" id="PTHR10367">
    <property type="entry name" value="MRNA-CAPPING ENZYME"/>
    <property type="match status" value="1"/>
</dbReference>
<dbReference type="PANTHER" id="PTHR10367:SF17">
    <property type="entry name" value="MRNA-CAPPING ENZYME"/>
    <property type="match status" value="1"/>
</dbReference>
<organism evidence="14 15">
    <name type="scientific">Acaromyces ingoldii</name>
    <dbReference type="NCBI Taxonomy" id="215250"/>
    <lineage>
        <taxon>Eukaryota</taxon>
        <taxon>Fungi</taxon>
        <taxon>Dikarya</taxon>
        <taxon>Basidiomycota</taxon>
        <taxon>Ustilaginomycotina</taxon>
        <taxon>Exobasidiomycetes</taxon>
        <taxon>Exobasidiales</taxon>
        <taxon>Cryptobasidiaceae</taxon>
        <taxon>Acaromyces</taxon>
    </lineage>
</organism>
<sequence>MAGGGWDGAEAGPSTAAKSGQSSVPDVPGVLVEERRAESLRNLVARICDLQHRRFPGAQPVSFTKASLDLLKTEDFWVCEKSDGQRVLMLIAFNKVQSQQEVYLIDRKNNYRQQHQSLFFPYHEIPPSTQALRTFEMAIVGDNPTFGVRKDTLLDGELVWDEGRDGRRRLRLLLFDCIVLDGEKMASRSLSKRYGRLRDRLFPPYARFMRSNPMAARDAPFEIKIKNMDLAYGIGSVLTTRIPNLEHGNDGLIFTCINSGYVSGTDPKIIKWKPPSENTIDFKLRLRFPPDLSTDPRGNLCNYRAKPFFQLDEFMGGGQYRYFDWLYVEDEEWERMKASDIQFDDRVVECFWDPLNGPLLQGEQDGGKRGPAWRLHRIRDDKEDGNHYSIVRKILQSIEEGVEEDELLAEEGAIRASWKSQEREALRANNDGGGHAQASHAVSAKRMGPNPPMRGTPPEWILRR</sequence>
<dbReference type="GeneID" id="37047174"/>
<evidence type="ECO:0000259" key="12">
    <source>
        <dbReference type="Pfam" id="PF01331"/>
    </source>
</evidence>
<reference evidence="14 15" key="1">
    <citation type="journal article" date="2018" name="Mol. Biol. Evol.">
        <title>Broad Genomic Sampling Reveals a Smut Pathogenic Ancestry of the Fungal Clade Ustilaginomycotina.</title>
        <authorList>
            <person name="Kijpornyongpan T."/>
            <person name="Mondo S.J."/>
            <person name="Barry K."/>
            <person name="Sandor L."/>
            <person name="Lee J."/>
            <person name="Lipzen A."/>
            <person name="Pangilinan J."/>
            <person name="LaButti K."/>
            <person name="Hainaut M."/>
            <person name="Henrissat B."/>
            <person name="Grigoriev I.V."/>
            <person name="Spatafora J.W."/>
            <person name="Aime M.C."/>
        </authorList>
    </citation>
    <scope>NUCLEOTIDE SEQUENCE [LARGE SCALE GENOMIC DNA]</scope>
    <source>
        <strain evidence="14 15">MCA 4198</strain>
    </source>
</reference>
<comment type="subcellular location">
    <subcellularLocation>
        <location evidence="1">Nucleus</location>
    </subcellularLocation>
</comment>
<dbReference type="GO" id="GO:0005525">
    <property type="term" value="F:GTP binding"/>
    <property type="evidence" value="ECO:0007669"/>
    <property type="project" value="UniProtKB-KW"/>
</dbReference>
<comment type="catalytic activity">
    <reaction evidence="10">
        <text>a 5'-end diphospho-ribonucleoside in mRNA + GTP + H(+) = a 5'-end (5'-triphosphoguanosine)-ribonucleoside in mRNA + diphosphate</text>
        <dbReference type="Rhea" id="RHEA:67012"/>
        <dbReference type="Rhea" id="RHEA-COMP:17165"/>
        <dbReference type="Rhea" id="RHEA-COMP:17166"/>
        <dbReference type="ChEBI" id="CHEBI:15378"/>
        <dbReference type="ChEBI" id="CHEBI:33019"/>
        <dbReference type="ChEBI" id="CHEBI:37565"/>
        <dbReference type="ChEBI" id="CHEBI:167616"/>
        <dbReference type="ChEBI" id="CHEBI:167617"/>
        <dbReference type="EC" id="2.7.7.50"/>
    </reaction>
    <physiologicalReaction direction="left-to-right" evidence="10">
        <dbReference type="Rhea" id="RHEA:67013"/>
    </physiologicalReaction>
</comment>
<dbReference type="Gene3D" id="3.30.470.30">
    <property type="entry name" value="DNA ligase/mRNA capping enzyme"/>
    <property type="match status" value="1"/>
</dbReference>
<evidence type="ECO:0000256" key="4">
    <source>
        <dbReference type="ARBA" id="ARBA00022679"/>
    </source>
</evidence>
<dbReference type="InterPro" id="IPR012340">
    <property type="entry name" value="NA-bd_OB-fold"/>
</dbReference>
<evidence type="ECO:0000256" key="11">
    <source>
        <dbReference type="SAM" id="MobiDB-lite"/>
    </source>
</evidence>
<accession>A0A316YLQ6</accession>
<feature type="domain" description="mRNA capping enzyme adenylation" evidence="12">
    <location>
        <begin position="59"/>
        <end position="273"/>
    </location>
</feature>
<feature type="domain" description="mRNA capping enzyme C-terminal" evidence="13">
    <location>
        <begin position="277"/>
        <end position="408"/>
    </location>
</feature>
<protein>
    <recommendedName>
        <fullName evidence="2">mRNA guanylyltransferase</fullName>
        <ecNumber evidence="2">2.7.7.50</ecNumber>
    </recommendedName>
</protein>
<dbReference type="Pfam" id="PF03919">
    <property type="entry name" value="mRNA_cap_C"/>
    <property type="match status" value="1"/>
</dbReference>
<name>A0A316YLQ6_9BASI</name>
<evidence type="ECO:0000256" key="7">
    <source>
        <dbReference type="ARBA" id="ARBA00023042"/>
    </source>
</evidence>
<evidence type="ECO:0000256" key="1">
    <source>
        <dbReference type="ARBA" id="ARBA00004123"/>
    </source>
</evidence>
<dbReference type="OrthoDB" id="200924at2759"/>
<proteinExistence type="predicted"/>
<keyword evidence="5" id="KW-0548">Nucleotidyltransferase</keyword>
<dbReference type="Pfam" id="PF01331">
    <property type="entry name" value="mRNA_cap_enzyme"/>
    <property type="match status" value="1"/>
</dbReference>
<dbReference type="SUPFAM" id="SSF50249">
    <property type="entry name" value="Nucleic acid-binding proteins"/>
    <property type="match status" value="1"/>
</dbReference>